<gene>
    <name evidence="9" type="ORF">GCM10010439_43130</name>
</gene>
<feature type="transmembrane region" description="Helical" evidence="7">
    <location>
        <begin position="208"/>
        <end position="229"/>
    </location>
</feature>
<dbReference type="PROSITE" id="PS50850">
    <property type="entry name" value="MFS"/>
    <property type="match status" value="1"/>
</dbReference>
<evidence type="ECO:0000259" key="8">
    <source>
        <dbReference type="PROSITE" id="PS50850"/>
    </source>
</evidence>
<evidence type="ECO:0000256" key="7">
    <source>
        <dbReference type="SAM" id="Phobius"/>
    </source>
</evidence>
<comment type="caution">
    <text evidence="9">The sequence shown here is derived from an EMBL/GenBank/DDBJ whole genome shotgun (WGS) entry which is preliminary data.</text>
</comment>
<evidence type="ECO:0000256" key="2">
    <source>
        <dbReference type="ARBA" id="ARBA00022448"/>
    </source>
</evidence>
<dbReference type="RefSeq" id="WP_344452398.1">
    <property type="nucleotide sequence ID" value="NZ_BAAATZ010000018.1"/>
</dbReference>
<feature type="transmembrane region" description="Helical" evidence="7">
    <location>
        <begin position="87"/>
        <end position="112"/>
    </location>
</feature>
<feature type="transmembrane region" description="Helical" evidence="7">
    <location>
        <begin position="279"/>
        <end position="298"/>
    </location>
</feature>
<keyword evidence="3" id="KW-1003">Cell membrane</keyword>
<evidence type="ECO:0000256" key="3">
    <source>
        <dbReference type="ARBA" id="ARBA00022475"/>
    </source>
</evidence>
<feature type="transmembrane region" description="Helical" evidence="7">
    <location>
        <begin position="175"/>
        <end position="196"/>
    </location>
</feature>
<dbReference type="PRINTS" id="PR01036">
    <property type="entry name" value="TCRTETB"/>
</dbReference>
<comment type="subcellular location">
    <subcellularLocation>
        <location evidence="1">Cell membrane</location>
        <topology evidence="1">Multi-pass membrane protein</topology>
    </subcellularLocation>
</comment>
<dbReference type="Gene3D" id="1.20.1720.10">
    <property type="entry name" value="Multidrug resistance protein D"/>
    <property type="match status" value="1"/>
</dbReference>
<feature type="transmembrane region" description="Helical" evidence="7">
    <location>
        <begin position="145"/>
        <end position="163"/>
    </location>
</feature>
<keyword evidence="6 7" id="KW-0472">Membrane</keyword>
<evidence type="ECO:0000313" key="10">
    <source>
        <dbReference type="Proteomes" id="UP001501842"/>
    </source>
</evidence>
<dbReference type="PANTHER" id="PTHR23501:SF197">
    <property type="entry name" value="COMD"/>
    <property type="match status" value="1"/>
</dbReference>
<feature type="transmembrane region" description="Helical" evidence="7">
    <location>
        <begin position="21"/>
        <end position="45"/>
    </location>
</feature>
<feature type="transmembrane region" description="Helical" evidence="7">
    <location>
        <begin position="310"/>
        <end position="331"/>
    </location>
</feature>
<dbReference type="SUPFAM" id="SSF103473">
    <property type="entry name" value="MFS general substrate transporter"/>
    <property type="match status" value="1"/>
</dbReference>
<proteinExistence type="predicted"/>
<keyword evidence="4 7" id="KW-0812">Transmembrane</keyword>
<evidence type="ECO:0000313" key="9">
    <source>
        <dbReference type="EMBL" id="GAA2730347.1"/>
    </source>
</evidence>
<feature type="transmembrane region" description="Helical" evidence="7">
    <location>
        <begin position="118"/>
        <end position="138"/>
    </location>
</feature>
<evidence type="ECO:0000256" key="6">
    <source>
        <dbReference type="ARBA" id="ARBA00023136"/>
    </source>
</evidence>
<sequence length="529" mass="55792">MTATIPNTVPEKGDEAKRIRLLFAGLIVAMLLASLNQTVLSTALPTIVGELHGVNDMAWVITSYILASTIVMPVYGKVSDLFGRRPVLLAAILLFTAGSVVGGLSGTIQWLIAGRVVQGLGGGGLIILSQAAIADVVPARERGKYMGIMGAVFGVSSIVGPLLGGWFTEGPGWRWAFWINLPLGALAVLATVFLLRLPRPANDGRPRLDYLGMALMSTATTALVLVGTWGGSRYDWGSPQIVGLTAFAVVTAALFMFVESRASQPIIPPSLFKDLNFNLTTVAALFVGVMMFGILGYMPTYLQMVTGASATHAGLLMVSMMGGMLVASISSGQAVSRTGRYKWSPLLGSVVMGVGLGLLSTLHTDSPTPLTCLYLYVFGTGLGMSMQTLILIVQNSFPVSQVGTATAATNYFRQVGATLGSAVVGSVFTARLTSLLAERLPEDGGAAAHVDSLTPALVNAFPDEVRTPVIESYNEALMPIFLWMVPLAFLTTAVLCFLVEKPLATRIERDLPVSAIADEQLLPPNPGKA</sequence>
<keyword evidence="10" id="KW-1185">Reference proteome</keyword>
<dbReference type="Gene3D" id="1.20.1250.20">
    <property type="entry name" value="MFS general substrate transporter like domains"/>
    <property type="match status" value="1"/>
</dbReference>
<dbReference type="EMBL" id="BAAATZ010000018">
    <property type="protein sequence ID" value="GAA2730347.1"/>
    <property type="molecule type" value="Genomic_DNA"/>
</dbReference>
<feature type="transmembrane region" description="Helical" evidence="7">
    <location>
        <begin position="480"/>
        <end position="499"/>
    </location>
</feature>
<dbReference type="NCBIfam" id="TIGR00711">
    <property type="entry name" value="efflux_EmrB"/>
    <property type="match status" value="1"/>
</dbReference>
<feature type="transmembrane region" description="Helical" evidence="7">
    <location>
        <begin position="414"/>
        <end position="433"/>
    </location>
</feature>
<keyword evidence="2" id="KW-0813">Transport</keyword>
<evidence type="ECO:0000256" key="1">
    <source>
        <dbReference type="ARBA" id="ARBA00004651"/>
    </source>
</evidence>
<dbReference type="PANTHER" id="PTHR23501">
    <property type="entry name" value="MAJOR FACILITATOR SUPERFAMILY"/>
    <property type="match status" value="1"/>
</dbReference>
<feature type="transmembrane region" description="Helical" evidence="7">
    <location>
        <begin position="241"/>
        <end position="258"/>
    </location>
</feature>
<name>A0ABP6GTB7_9ACTN</name>
<dbReference type="InterPro" id="IPR020846">
    <property type="entry name" value="MFS_dom"/>
</dbReference>
<dbReference type="CDD" id="cd17502">
    <property type="entry name" value="MFS_Azr1_MDR_like"/>
    <property type="match status" value="1"/>
</dbReference>
<dbReference type="Proteomes" id="UP001501842">
    <property type="component" value="Unassembled WGS sequence"/>
</dbReference>
<evidence type="ECO:0000256" key="4">
    <source>
        <dbReference type="ARBA" id="ARBA00022692"/>
    </source>
</evidence>
<feature type="domain" description="Major facilitator superfamily (MFS) profile" evidence="8">
    <location>
        <begin position="22"/>
        <end position="503"/>
    </location>
</feature>
<feature type="transmembrane region" description="Helical" evidence="7">
    <location>
        <begin position="57"/>
        <end position="75"/>
    </location>
</feature>
<dbReference type="InterPro" id="IPR011701">
    <property type="entry name" value="MFS"/>
</dbReference>
<accession>A0ABP6GTB7</accession>
<feature type="transmembrane region" description="Helical" evidence="7">
    <location>
        <begin position="343"/>
        <end position="361"/>
    </location>
</feature>
<dbReference type="InterPro" id="IPR036259">
    <property type="entry name" value="MFS_trans_sf"/>
</dbReference>
<protein>
    <submittedName>
        <fullName evidence="9">MDR family MFS transporter</fullName>
    </submittedName>
</protein>
<keyword evidence="5 7" id="KW-1133">Transmembrane helix</keyword>
<reference evidence="10" key="1">
    <citation type="journal article" date="2019" name="Int. J. Syst. Evol. Microbiol.">
        <title>The Global Catalogue of Microorganisms (GCM) 10K type strain sequencing project: providing services to taxonomists for standard genome sequencing and annotation.</title>
        <authorList>
            <consortium name="The Broad Institute Genomics Platform"/>
            <consortium name="The Broad Institute Genome Sequencing Center for Infectious Disease"/>
            <person name="Wu L."/>
            <person name="Ma J."/>
        </authorList>
    </citation>
    <scope>NUCLEOTIDE SEQUENCE [LARGE SCALE GENOMIC DNA]</scope>
    <source>
        <strain evidence="10">JCM 8201</strain>
    </source>
</reference>
<dbReference type="InterPro" id="IPR004638">
    <property type="entry name" value="EmrB-like"/>
</dbReference>
<evidence type="ECO:0000256" key="5">
    <source>
        <dbReference type="ARBA" id="ARBA00022989"/>
    </source>
</evidence>
<organism evidence="9 10">
    <name type="scientific">Actinocorallia aurantiaca</name>
    <dbReference type="NCBI Taxonomy" id="46204"/>
    <lineage>
        <taxon>Bacteria</taxon>
        <taxon>Bacillati</taxon>
        <taxon>Actinomycetota</taxon>
        <taxon>Actinomycetes</taxon>
        <taxon>Streptosporangiales</taxon>
        <taxon>Thermomonosporaceae</taxon>
        <taxon>Actinocorallia</taxon>
    </lineage>
</organism>
<feature type="transmembrane region" description="Helical" evidence="7">
    <location>
        <begin position="373"/>
        <end position="393"/>
    </location>
</feature>
<dbReference type="Pfam" id="PF07690">
    <property type="entry name" value="MFS_1"/>
    <property type="match status" value="1"/>
</dbReference>